<dbReference type="PANTHER" id="PTHR39323">
    <property type="entry name" value="BLR1149 PROTEIN"/>
    <property type="match status" value="1"/>
</dbReference>
<dbReference type="InterPro" id="IPR029052">
    <property type="entry name" value="Metallo-depent_PP-like"/>
</dbReference>
<accession>A0A1G6E460</accession>
<dbReference type="InterPro" id="IPR004843">
    <property type="entry name" value="Calcineurin-like_PHP"/>
</dbReference>
<dbReference type="NCBIfam" id="TIGR04123">
    <property type="entry name" value="P_estr_lig_assc"/>
    <property type="match status" value="1"/>
</dbReference>
<dbReference type="Proteomes" id="UP000199071">
    <property type="component" value="Unassembled WGS sequence"/>
</dbReference>
<sequence length="239" mass="25836">MAEPARRMETDPEPALVAVAGVVLEAFADGALWWADRRLLVVADLHFEKGSAFARRGRMLPPYDTVETLTRLSRLVTRFDPATIVALGDSFHDDGGAARLRPSDRATLKALQSGRDWIWIAGNHDPAAPAGLDGGHLDSLAIGPLVFRHEPTIGDGGHGEIAGHLHPAARVAGRGKWVRRRCFAGDGRRLILPAFGAYAGGLNVLDKTFAGVFDLAAFRAYMLGEDRVYAVGRKVLRPD</sequence>
<protein>
    <submittedName>
        <fullName evidence="2">Putative phosphoesterase</fullName>
    </submittedName>
</protein>
<dbReference type="STRING" id="665467.SAMN02982931_04080"/>
<dbReference type="PANTHER" id="PTHR39323:SF1">
    <property type="entry name" value="BLR1149 PROTEIN"/>
    <property type="match status" value="1"/>
</dbReference>
<dbReference type="AlphaFoldDB" id="A0A1G6E460"/>
<dbReference type="Pfam" id="PF00149">
    <property type="entry name" value="Metallophos"/>
    <property type="match status" value="1"/>
</dbReference>
<dbReference type="SUPFAM" id="SSF56300">
    <property type="entry name" value="Metallo-dependent phosphatases"/>
    <property type="match status" value="1"/>
</dbReference>
<dbReference type="InterPro" id="IPR026336">
    <property type="entry name" value="PdeM-like"/>
</dbReference>
<dbReference type="RefSeq" id="WP_244521365.1">
    <property type="nucleotide sequence ID" value="NZ_FMXQ01000010.1"/>
</dbReference>
<dbReference type="GO" id="GO:0016787">
    <property type="term" value="F:hydrolase activity"/>
    <property type="evidence" value="ECO:0007669"/>
    <property type="project" value="InterPro"/>
</dbReference>
<reference evidence="2 3" key="1">
    <citation type="submission" date="2016-10" db="EMBL/GenBank/DDBJ databases">
        <authorList>
            <person name="de Groot N.N."/>
        </authorList>
    </citation>
    <scope>NUCLEOTIDE SEQUENCE [LARGE SCALE GENOMIC DNA]</scope>
    <source>
        <strain evidence="2 3">ATCC 35022</strain>
    </source>
</reference>
<evidence type="ECO:0000313" key="3">
    <source>
        <dbReference type="Proteomes" id="UP000199071"/>
    </source>
</evidence>
<name>A0A1G6E460_9HYPH</name>
<dbReference type="EMBL" id="FMXQ01000010">
    <property type="protein sequence ID" value="SDB52158.1"/>
    <property type="molecule type" value="Genomic_DNA"/>
</dbReference>
<keyword evidence="3" id="KW-1185">Reference proteome</keyword>
<proteinExistence type="predicted"/>
<evidence type="ECO:0000313" key="2">
    <source>
        <dbReference type="EMBL" id="SDB52158.1"/>
    </source>
</evidence>
<organism evidence="2 3">
    <name type="scientific">Bauldia litoralis</name>
    <dbReference type="NCBI Taxonomy" id="665467"/>
    <lineage>
        <taxon>Bacteria</taxon>
        <taxon>Pseudomonadati</taxon>
        <taxon>Pseudomonadota</taxon>
        <taxon>Alphaproteobacteria</taxon>
        <taxon>Hyphomicrobiales</taxon>
        <taxon>Kaistiaceae</taxon>
        <taxon>Bauldia</taxon>
    </lineage>
</organism>
<feature type="domain" description="Calcineurin-like phosphoesterase" evidence="1">
    <location>
        <begin position="38"/>
        <end position="132"/>
    </location>
</feature>
<evidence type="ECO:0000259" key="1">
    <source>
        <dbReference type="Pfam" id="PF00149"/>
    </source>
</evidence>
<dbReference type="Gene3D" id="3.60.21.10">
    <property type="match status" value="1"/>
</dbReference>
<gene>
    <name evidence="2" type="ORF">SAMN02982931_04080</name>
</gene>